<dbReference type="RefSeq" id="WP_249355999.1">
    <property type="nucleotide sequence ID" value="NZ_BSTG01000002.1"/>
</dbReference>
<sequence>MPAEPRRVEPVRVEPVSEDVLVDRVVERVLAVGRERPGAVRLLVDGHPSTRPEDLADRLVAPLRAAGRPVARVRVQDFWRRASMRLERGREDPDALLDEWVDMAGLQREVLDAVGPGGTGRYLPSLRDPATSRSTRAAYVEAEPGLVVVLDGALCLGLGLALDLTVHLALRPATLARRTAPDAAWTLAAYGRYAQEVRPEDVADVVVRVDDPRHPALVVR</sequence>
<comment type="caution">
    <text evidence="1">The sequence shown here is derived from an EMBL/GenBank/DDBJ whole genome shotgun (WGS) entry which is preliminary data.</text>
</comment>
<dbReference type="InterPro" id="IPR027417">
    <property type="entry name" value="P-loop_NTPase"/>
</dbReference>
<gene>
    <name evidence="1" type="ORF">Ccel01_17600</name>
</gene>
<dbReference type="Gene3D" id="3.40.50.300">
    <property type="entry name" value="P-loop containing nucleotide triphosphate hydrolases"/>
    <property type="match status" value="1"/>
</dbReference>
<dbReference type="AlphaFoldDB" id="A0AAV5P6D7"/>
<evidence type="ECO:0008006" key="3">
    <source>
        <dbReference type="Google" id="ProtNLM"/>
    </source>
</evidence>
<dbReference type="EMBL" id="BSTG01000002">
    <property type="protein sequence ID" value="GLY57158.1"/>
    <property type="molecule type" value="Genomic_DNA"/>
</dbReference>
<protein>
    <recommendedName>
        <fullName evidence="3">Uridine kinase</fullName>
    </recommendedName>
</protein>
<dbReference type="Proteomes" id="UP001165168">
    <property type="component" value="Unassembled WGS sequence"/>
</dbReference>
<accession>A0AAV5P6D7</accession>
<evidence type="ECO:0000313" key="1">
    <source>
        <dbReference type="EMBL" id="GLY57158.1"/>
    </source>
</evidence>
<organism evidence="1 2">
    <name type="scientific">Cellulosimicrobium cellulans</name>
    <name type="common">Arthrobacter luteus</name>
    <dbReference type="NCBI Taxonomy" id="1710"/>
    <lineage>
        <taxon>Bacteria</taxon>
        <taxon>Bacillati</taxon>
        <taxon>Actinomycetota</taxon>
        <taxon>Actinomycetes</taxon>
        <taxon>Micrococcales</taxon>
        <taxon>Promicromonosporaceae</taxon>
        <taxon>Cellulosimicrobium</taxon>
    </lineage>
</organism>
<proteinExistence type="predicted"/>
<name>A0AAV5P6D7_CELCE</name>
<reference evidence="1" key="1">
    <citation type="submission" date="2023-03" db="EMBL/GenBank/DDBJ databases">
        <title>Cellulosimicrobium cellulans NBRC 103059.</title>
        <authorList>
            <person name="Ichikawa N."/>
            <person name="Sato H."/>
            <person name="Tonouchi N."/>
        </authorList>
    </citation>
    <scope>NUCLEOTIDE SEQUENCE</scope>
    <source>
        <strain evidence="1">NBRC 103059</strain>
    </source>
</reference>
<evidence type="ECO:0000313" key="2">
    <source>
        <dbReference type="Proteomes" id="UP001165168"/>
    </source>
</evidence>